<proteinExistence type="predicted"/>
<dbReference type="RefSeq" id="WP_262490453.1">
    <property type="nucleotide sequence ID" value="NZ_FOFB01000010.1"/>
</dbReference>
<dbReference type="Proteomes" id="UP000199021">
    <property type="component" value="Unassembled WGS sequence"/>
</dbReference>
<protein>
    <submittedName>
        <fullName evidence="1">Uncharacterized protein</fullName>
    </submittedName>
</protein>
<evidence type="ECO:0000313" key="2">
    <source>
        <dbReference type="Proteomes" id="UP000199021"/>
    </source>
</evidence>
<reference evidence="2" key="1">
    <citation type="submission" date="2016-10" db="EMBL/GenBank/DDBJ databases">
        <authorList>
            <person name="Varghese N."/>
            <person name="Submissions S."/>
        </authorList>
    </citation>
    <scope>NUCLEOTIDE SEQUENCE [LARGE SCALE GENOMIC DNA]</scope>
    <source>
        <strain evidence="2">DSM 24740</strain>
    </source>
</reference>
<dbReference type="STRING" id="478744.SAMN05444359_11028"/>
<sequence>MLLLPITLFATSVAIFFRPVTRILRADYDVTNPFMSKMIDDLR</sequence>
<keyword evidence="2" id="KW-1185">Reference proteome</keyword>
<dbReference type="AlphaFoldDB" id="A0A1H9G4U0"/>
<accession>A0A1H9G4U0</accession>
<evidence type="ECO:0000313" key="1">
    <source>
        <dbReference type="EMBL" id="SEQ44778.1"/>
    </source>
</evidence>
<dbReference type="EMBL" id="FOFB01000010">
    <property type="protein sequence ID" value="SEQ44778.1"/>
    <property type="molecule type" value="Genomic_DNA"/>
</dbReference>
<dbReference type="InParanoid" id="A0A1H9G4U0"/>
<organism evidence="1 2">
    <name type="scientific">Neolewinella agarilytica</name>
    <dbReference type="NCBI Taxonomy" id="478744"/>
    <lineage>
        <taxon>Bacteria</taxon>
        <taxon>Pseudomonadati</taxon>
        <taxon>Bacteroidota</taxon>
        <taxon>Saprospiria</taxon>
        <taxon>Saprospirales</taxon>
        <taxon>Lewinellaceae</taxon>
        <taxon>Neolewinella</taxon>
    </lineage>
</organism>
<gene>
    <name evidence="1" type="ORF">SAMN05444359_11028</name>
</gene>
<name>A0A1H9G4U0_9BACT</name>